<keyword evidence="1" id="KW-0472">Membrane</keyword>
<keyword evidence="1" id="KW-0812">Transmembrane</keyword>
<name>A0ABU0E0D7_9FIRM</name>
<accession>A0ABU0E0D7</accession>
<proteinExistence type="predicted"/>
<comment type="caution">
    <text evidence="2">The sequence shown here is derived from an EMBL/GenBank/DDBJ whole genome shotgun (WGS) entry which is preliminary data.</text>
</comment>
<feature type="transmembrane region" description="Helical" evidence="1">
    <location>
        <begin position="103"/>
        <end position="125"/>
    </location>
</feature>
<evidence type="ECO:0000313" key="2">
    <source>
        <dbReference type="EMBL" id="MDQ0360352.1"/>
    </source>
</evidence>
<keyword evidence="3" id="KW-1185">Reference proteome</keyword>
<feature type="transmembrane region" description="Helical" evidence="1">
    <location>
        <begin position="58"/>
        <end position="83"/>
    </location>
</feature>
<evidence type="ECO:0000313" key="3">
    <source>
        <dbReference type="Proteomes" id="UP001230220"/>
    </source>
</evidence>
<gene>
    <name evidence="2" type="ORF">J2S15_001083</name>
</gene>
<keyword evidence="1" id="KW-1133">Transmembrane helix</keyword>
<reference evidence="2 3" key="1">
    <citation type="submission" date="2023-07" db="EMBL/GenBank/DDBJ databases">
        <title>Genomic Encyclopedia of Type Strains, Phase IV (KMG-IV): sequencing the most valuable type-strain genomes for metagenomic binning, comparative biology and taxonomic classification.</title>
        <authorList>
            <person name="Goeker M."/>
        </authorList>
    </citation>
    <scope>NUCLEOTIDE SEQUENCE [LARGE SCALE GENOMIC DNA]</scope>
    <source>
        <strain evidence="2 3">DSM 16784</strain>
    </source>
</reference>
<feature type="transmembrane region" description="Helical" evidence="1">
    <location>
        <begin position="6"/>
        <end position="28"/>
    </location>
</feature>
<evidence type="ECO:0000256" key="1">
    <source>
        <dbReference type="SAM" id="Phobius"/>
    </source>
</evidence>
<dbReference type="Proteomes" id="UP001230220">
    <property type="component" value="Unassembled WGS sequence"/>
</dbReference>
<dbReference type="RefSeq" id="WP_307406191.1">
    <property type="nucleotide sequence ID" value="NZ_JAUSUR010000001.1"/>
</dbReference>
<protein>
    <submittedName>
        <fullName evidence="2">ABC-type Fe3+ transport system permease subunit</fullName>
    </submittedName>
</protein>
<sequence>MSWENDPEIIVVLGVLLLFIIFCIIMAVRSSKKKNDEQQYSAGIRLNEVRKKDSGTSVAGWGFLIFIGVVWLLSAVLIFVLYNNSSLSGDFQIPRILALPYDMLGVTAGAVVQVVLSLAIIVASIRGIIKRKKSNSGYTLN</sequence>
<organism evidence="2 3">
    <name type="scientific">Breznakia pachnodae</name>
    <dbReference type="NCBI Taxonomy" id="265178"/>
    <lineage>
        <taxon>Bacteria</taxon>
        <taxon>Bacillati</taxon>
        <taxon>Bacillota</taxon>
        <taxon>Erysipelotrichia</taxon>
        <taxon>Erysipelotrichales</taxon>
        <taxon>Erysipelotrichaceae</taxon>
        <taxon>Breznakia</taxon>
    </lineage>
</organism>
<dbReference type="EMBL" id="JAUSUR010000001">
    <property type="protein sequence ID" value="MDQ0360352.1"/>
    <property type="molecule type" value="Genomic_DNA"/>
</dbReference>